<name>A0A7K1T0W6_9SPHI</name>
<dbReference type="InterPro" id="IPR007712">
    <property type="entry name" value="RelE/ParE_toxin"/>
</dbReference>
<organism evidence="2 3">
    <name type="scientific">Mucilaginibacter arboris</name>
    <dbReference type="NCBI Taxonomy" id="2682090"/>
    <lineage>
        <taxon>Bacteria</taxon>
        <taxon>Pseudomonadati</taxon>
        <taxon>Bacteroidota</taxon>
        <taxon>Sphingobacteriia</taxon>
        <taxon>Sphingobacteriales</taxon>
        <taxon>Sphingobacteriaceae</taxon>
        <taxon>Mucilaginibacter</taxon>
    </lineage>
</organism>
<dbReference type="Proteomes" id="UP000462014">
    <property type="component" value="Unassembled WGS sequence"/>
</dbReference>
<accession>A0A7K1T0W6</accession>
<protein>
    <submittedName>
        <fullName evidence="2">Type II toxin-antitoxin system RelE/ParE family toxin</fullName>
    </submittedName>
</protein>
<dbReference type="Pfam" id="PF05016">
    <property type="entry name" value="ParE_toxin"/>
    <property type="match status" value="1"/>
</dbReference>
<reference evidence="2 3" key="1">
    <citation type="submission" date="2019-12" db="EMBL/GenBank/DDBJ databases">
        <title>Mucilaginibacter sp. HMF7410 genome sequencing and assembly.</title>
        <authorList>
            <person name="Kang H."/>
            <person name="Cha I."/>
            <person name="Kim H."/>
            <person name="Joh K."/>
        </authorList>
    </citation>
    <scope>NUCLEOTIDE SEQUENCE [LARGE SCALE GENOMIC DNA]</scope>
    <source>
        <strain evidence="2 3">HMF7410</strain>
    </source>
</reference>
<gene>
    <name evidence="2" type="ORF">GO621_16990</name>
</gene>
<comment type="caution">
    <text evidence="2">The sequence shown here is derived from an EMBL/GenBank/DDBJ whole genome shotgun (WGS) entry which is preliminary data.</text>
</comment>
<evidence type="ECO:0000256" key="1">
    <source>
        <dbReference type="ARBA" id="ARBA00022649"/>
    </source>
</evidence>
<dbReference type="AlphaFoldDB" id="A0A7K1T0W6"/>
<proteinExistence type="predicted"/>
<dbReference type="EMBL" id="WPIK01000020">
    <property type="protein sequence ID" value="MVN23222.1"/>
    <property type="molecule type" value="Genomic_DNA"/>
</dbReference>
<evidence type="ECO:0000313" key="3">
    <source>
        <dbReference type="Proteomes" id="UP000462014"/>
    </source>
</evidence>
<keyword evidence="1" id="KW-1277">Toxin-antitoxin system</keyword>
<dbReference type="InterPro" id="IPR035093">
    <property type="entry name" value="RelE/ParE_toxin_dom_sf"/>
</dbReference>
<sequence length="73" mass="8878">MNWLLKKIEKEILAQIKALPKNAALYQADRFKKNNDGSFYAFEIDHYRISYRKLPKEIRILRIRHSSRKPFTR</sequence>
<evidence type="ECO:0000313" key="2">
    <source>
        <dbReference type="EMBL" id="MVN23222.1"/>
    </source>
</evidence>
<keyword evidence="3" id="KW-1185">Reference proteome</keyword>
<dbReference type="Gene3D" id="3.30.2310.20">
    <property type="entry name" value="RelE-like"/>
    <property type="match status" value="1"/>
</dbReference>